<comment type="caution">
    <text evidence="1">The sequence shown here is derived from an EMBL/GenBank/DDBJ whole genome shotgun (WGS) entry which is preliminary data.</text>
</comment>
<sequence>MPHSSEFSGLETLTTLSDVQSGRAPGFDEVLPKFLVQLAHKQESSCMFSSQISCKREMIHRNIIQLLEVGGG</sequence>
<reference evidence="1 2" key="1">
    <citation type="journal article" date="2024" name="BMC Genomics">
        <title>De novo assembly and annotation of Popillia japonica's genome with initial clues to its potential as an invasive pest.</title>
        <authorList>
            <person name="Cucini C."/>
            <person name="Boschi S."/>
            <person name="Funari R."/>
            <person name="Cardaioli E."/>
            <person name="Iannotti N."/>
            <person name="Marturano G."/>
            <person name="Paoli F."/>
            <person name="Bruttini M."/>
            <person name="Carapelli A."/>
            <person name="Frati F."/>
            <person name="Nardi F."/>
        </authorList>
    </citation>
    <scope>NUCLEOTIDE SEQUENCE [LARGE SCALE GENOMIC DNA]</scope>
    <source>
        <strain evidence="1">DMR45628</strain>
    </source>
</reference>
<evidence type="ECO:0000313" key="2">
    <source>
        <dbReference type="Proteomes" id="UP001458880"/>
    </source>
</evidence>
<protein>
    <submittedName>
        <fullName evidence="1">Uncharacterized protein</fullName>
    </submittedName>
</protein>
<organism evidence="1 2">
    <name type="scientific">Popillia japonica</name>
    <name type="common">Japanese beetle</name>
    <dbReference type="NCBI Taxonomy" id="7064"/>
    <lineage>
        <taxon>Eukaryota</taxon>
        <taxon>Metazoa</taxon>
        <taxon>Ecdysozoa</taxon>
        <taxon>Arthropoda</taxon>
        <taxon>Hexapoda</taxon>
        <taxon>Insecta</taxon>
        <taxon>Pterygota</taxon>
        <taxon>Neoptera</taxon>
        <taxon>Endopterygota</taxon>
        <taxon>Coleoptera</taxon>
        <taxon>Polyphaga</taxon>
        <taxon>Scarabaeiformia</taxon>
        <taxon>Scarabaeidae</taxon>
        <taxon>Rutelinae</taxon>
        <taxon>Popillia</taxon>
    </lineage>
</organism>
<evidence type="ECO:0000313" key="1">
    <source>
        <dbReference type="EMBL" id="KAK9717811.1"/>
    </source>
</evidence>
<keyword evidence="2" id="KW-1185">Reference proteome</keyword>
<dbReference type="EMBL" id="JASPKY010000236">
    <property type="protein sequence ID" value="KAK9717811.1"/>
    <property type="molecule type" value="Genomic_DNA"/>
</dbReference>
<name>A0AAW1KEL3_POPJA</name>
<gene>
    <name evidence="1" type="ORF">QE152_g23548</name>
</gene>
<accession>A0AAW1KEL3</accession>
<dbReference type="Proteomes" id="UP001458880">
    <property type="component" value="Unassembled WGS sequence"/>
</dbReference>
<proteinExistence type="predicted"/>
<dbReference type="AlphaFoldDB" id="A0AAW1KEL3"/>